<comment type="cofactor">
    <cofactor evidence="1 12">
        <name>pyridoxal 5'-phosphate</name>
        <dbReference type="ChEBI" id="CHEBI:597326"/>
    </cofactor>
</comment>
<dbReference type="KEGG" id="panm:D3795_02780"/>
<dbReference type="InterPro" id="IPR015422">
    <property type="entry name" value="PyrdxlP-dep_Trfase_small"/>
</dbReference>
<evidence type="ECO:0000313" key="15">
    <source>
        <dbReference type="Proteomes" id="UP000427820"/>
    </source>
</evidence>
<dbReference type="Gene3D" id="3.40.640.10">
    <property type="entry name" value="Type I PLP-dependent aspartate aminotransferase-like (Major domain)"/>
    <property type="match status" value="1"/>
</dbReference>
<evidence type="ECO:0000313" key="14">
    <source>
        <dbReference type="EMBL" id="QGT95166.1"/>
    </source>
</evidence>
<dbReference type="Pfam" id="PF00155">
    <property type="entry name" value="Aminotran_1_2"/>
    <property type="match status" value="1"/>
</dbReference>
<evidence type="ECO:0000259" key="13">
    <source>
        <dbReference type="Pfam" id="PF00155"/>
    </source>
</evidence>
<gene>
    <name evidence="14" type="ORF">D3795_02780</name>
</gene>
<keyword evidence="6" id="KW-0808">Transferase</keyword>
<evidence type="ECO:0000256" key="2">
    <source>
        <dbReference type="ARBA" id="ARBA00004746"/>
    </source>
</evidence>
<evidence type="ECO:0000256" key="8">
    <source>
        <dbReference type="ARBA" id="ARBA00022898"/>
    </source>
</evidence>
<dbReference type="Proteomes" id="UP000427820">
    <property type="component" value="Chromosome"/>
</dbReference>
<dbReference type="InterPro" id="IPR004839">
    <property type="entry name" value="Aminotransferase_I/II_large"/>
</dbReference>
<dbReference type="InterPro" id="IPR050087">
    <property type="entry name" value="AON_synthase_class-II"/>
</dbReference>
<comment type="subunit">
    <text evidence="4">Homodimer.</text>
</comment>
<keyword evidence="8 12" id="KW-0663">Pyridoxal phosphate</keyword>
<proteinExistence type="inferred from homology"/>
<reference evidence="14 15" key="1">
    <citation type="submission" date="2018-09" db="EMBL/GenBank/DDBJ databases">
        <title>Whole genome sequencing of Idiomarina andamanensis W-5T (LMG 29773T= JCM 31645T).</title>
        <authorList>
            <person name="Das S.K."/>
        </authorList>
    </citation>
    <scope>NUCLEOTIDE SEQUENCE [LARGE SCALE GENOMIC DNA]</scope>
    <source>
        <strain evidence="14 15">W-5T</strain>
    </source>
</reference>
<evidence type="ECO:0000256" key="5">
    <source>
        <dbReference type="ARBA" id="ARBA00013187"/>
    </source>
</evidence>
<dbReference type="EC" id="2.3.1.47" evidence="5"/>
<keyword evidence="7" id="KW-0093">Biotin biosynthesis</keyword>
<keyword evidence="15" id="KW-1185">Reference proteome</keyword>
<dbReference type="AlphaFoldDB" id="A0AA92ET27"/>
<evidence type="ECO:0000256" key="1">
    <source>
        <dbReference type="ARBA" id="ARBA00001933"/>
    </source>
</evidence>
<dbReference type="InterPro" id="IPR015421">
    <property type="entry name" value="PyrdxlP-dep_Trfase_major"/>
</dbReference>
<dbReference type="EMBL" id="CP032551">
    <property type="protein sequence ID" value="QGT95166.1"/>
    <property type="molecule type" value="Genomic_DNA"/>
</dbReference>
<dbReference type="GO" id="GO:0008710">
    <property type="term" value="F:8-amino-7-oxononanoate synthase activity"/>
    <property type="evidence" value="ECO:0007669"/>
    <property type="project" value="UniProtKB-EC"/>
</dbReference>
<feature type="domain" description="Aminotransferase class I/classII large" evidence="13">
    <location>
        <begin position="33"/>
        <end position="363"/>
    </location>
</feature>
<evidence type="ECO:0000256" key="3">
    <source>
        <dbReference type="ARBA" id="ARBA00010008"/>
    </source>
</evidence>
<evidence type="ECO:0000256" key="10">
    <source>
        <dbReference type="ARBA" id="ARBA00033381"/>
    </source>
</evidence>
<evidence type="ECO:0000256" key="11">
    <source>
        <dbReference type="ARBA" id="ARBA00047715"/>
    </source>
</evidence>
<protein>
    <recommendedName>
        <fullName evidence="5">8-amino-7-oxononanoate synthase</fullName>
        <ecNumber evidence="5">2.3.1.47</ecNumber>
    </recommendedName>
    <alternativeName>
        <fullName evidence="9">7-keto-8-amino-pelargonic acid synthase</fullName>
    </alternativeName>
    <alternativeName>
        <fullName evidence="10">8-amino-7-ketopelargonate synthase</fullName>
    </alternativeName>
</protein>
<comment type="pathway">
    <text evidence="2">Cofactor biosynthesis; biotin biosynthesis.</text>
</comment>
<evidence type="ECO:0000256" key="4">
    <source>
        <dbReference type="ARBA" id="ARBA00011738"/>
    </source>
</evidence>
<comment type="similarity">
    <text evidence="3">Belongs to the class-II pyridoxal-phosphate-dependent aminotransferase family. BioF subfamily.</text>
</comment>
<dbReference type="SUPFAM" id="SSF53383">
    <property type="entry name" value="PLP-dependent transferases"/>
    <property type="match status" value="1"/>
</dbReference>
<sequence length="376" mass="40873">MHIASQLSSQLDQLRQQHRYRTLTQRQSSHEQFGNNDYLGLSLHPKVKAAYAEGIQQFGTSSGASPLVSGYQAPHAYLREQLAMWLGREDALLFSSGFAANQCVMQALAPMYQRIVLDKLSHASLIDGVRHFEHWKRFRHNDVTHAAQLLLPNEANLLVTESVFSMDGDSAPLTDFAQLQADLWVDDAHGIGVVGNNGRGAAEQLSVTQAPLLTITFGKGLGVMGAAIVGSSLLIDYLTNHAREFIYSTAMPAAQALAVSAAVDVVASPEGAALRQRLNDTIHYFRECCREHGLKIGDDHHAIQTLIVGDDAKAMAWGHALMTHGIHCGVIRPPTVPNGSARLRITIAATHSKAQIDNLIAALIATRESVERAELT</sequence>
<dbReference type="InterPro" id="IPR015424">
    <property type="entry name" value="PyrdxlP-dep_Trfase"/>
</dbReference>
<dbReference type="PANTHER" id="PTHR13693:SF100">
    <property type="entry name" value="8-AMINO-7-OXONONANOATE SYNTHASE"/>
    <property type="match status" value="1"/>
</dbReference>
<accession>A0AA92ET27</accession>
<evidence type="ECO:0000256" key="12">
    <source>
        <dbReference type="RuleBase" id="RU003693"/>
    </source>
</evidence>
<dbReference type="InterPro" id="IPR001917">
    <property type="entry name" value="Aminotrans_II_pyridoxalP_BS"/>
</dbReference>
<comment type="catalytic activity">
    <reaction evidence="11">
        <text>6-carboxyhexanoyl-[ACP] + L-alanine + H(+) = (8S)-8-amino-7-oxononanoate + holo-[ACP] + CO2</text>
        <dbReference type="Rhea" id="RHEA:42288"/>
        <dbReference type="Rhea" id="RHEA-COMP:9685"/>
        <dbReference type="Rhea" id="RHEA-COMP:9955"/>
        <dbReference type="ChEBI" id="CHEBI:15378"/>
        <dbReference type="ChEBI" id="CHEBI:16526"/>
        <dbReference type="ChEBI" id="CHEBI:57972"/>
        <dbReference type="ChEBI" id="CHEBI:64479"/>
        <dbReference type="ChEBI" id="CHEBI:78846"/>
        <dbReference type="ChEBI" id="CHEBI:149468"/>
        <dbReference type="EC" id="2.3.1.47"/>
    </reaction>
</comment>
<dbReference type="Gene3D" id="3.90.1150.10">
    <property type="entry name" value="Aspartate Aminotransferase, domain 1"/>
    <property type="match status" value="1"/>
</dbReference>
<evidence type="ECO:0000256" key="6">
    <source>
        <dbReference type="ARBA" id="ARBA00022679"/>
    </source>
</evidence>
<evidence type="ECO:0000256" key="7">
    <source>
        <dbReference type="ARBA" id="ARBA00022756"/>
    </source>
</evidence>
<dbReference type="GO" id="GO:0030170">
    <property type="term" value="F:pyridoxal phosphate binding"/>
    <property type="evidence" value="ECO:0007669"/>
    <property type="project" value="InterPro"/>
</dbReference>
<organism evidence="14 15">
    <name type="scientific">Pseudidiomarina andamanensis</name>
    <dbReference type="NCBI Taxonomy" id="1940690"/>
    <lineage>
        <taxon>Bacteria</taxon>
        <taxon>Pseudomonadati</taxon>
        <taxon>Pseudomonadota</taxon>
        <taxon>Gammaproteobacteria</taxon>
        <taxon>Alteromonadales</taxon>
        <taxon>Idiomarinaceae</taxon>
        <taxon>Pseudidiomarina</taxon>
    </lineage>
</organism>
<evidence type="ECO:0000256" key="9">
    <source>
        <dbReference type="ARBA" id="ARBA00032610"/>
    </source>
</evidence>
<dbReference type="GO" id="GO:0009102">
    <property type="term" value="P:biotin biosynthetic process"/>
    <property type="evidence" value="ECO:0007669"/>
    <property type="project" value="UniProtKB-KW"/>
</dbReference>
<dbReference type="RefSeq" id="WP_156266064.1">
    <property type="nucleotide sequence ID" value="NZ_CP032551.1"/>
</dbReference>
<dbReference type="PANTHER" id="PTHR13693">
    <property type="entry name" value="CLASS II AMINOTRANSFERASE/8-AMINO-7-OXONONANOATE SYNTHASE"/>
    <property type="match status" value="1"/>
</dbReference>
<dbReference type="PROSITE" id="PS00599">
    <property type="entry name" value="AA_TRANSFER_CLASS_2"/>
    <property type="match status" value="1"/>
</dbReference>
<name>A0AA92ET27_9GAMM</name>